<feature type="transmembrane region" description="Helical" evidence="1">
    <location>
        <begin position="6"/>
        <end position="22"/>
    </location>
</feature>
<evidence type="ECO:0000256" key="1">
    <source>
        <dbReference type="SAM" id="Phobius"/>
    </source>
</evidence>
<organism evidence="2 3">
    <name type="scientific">Pricia mediterranea</name>
    <dbReference type="NCBI Taxonomy" id="3076079"/>
    <lineage>
        <taxon>Bacteria</taxon>
        <taxon>Pseudomonadati</taxon>
        <taxon>Bacteroidota</taxon>
        <taxon>Flavobacteriia</taxon>
        <taxon>Flavobacteriales</taxon>
        <taxon>Flavobacteriaceae</taxon>
        <taxon>Pricia</taxon>
    </lineage>
</organism>
<evidence type="ECO:0000313" key="2">
    <source>
        <dbReference type="EMBL" id="MDT7829838.1"/>
    </source>
</evidence>
<evidence type="ECO:0000313" key="3">
    <source>
        <dbReference type="Proteomes" id="UP001250656"/>
    </source>
</evidence>
<comment type="caution">
    <text evidence="2">The sequence shown here is derived from an EMBL/GenBank/DDBJ whole genome shotgun (WGS) entry which is preliminary data.</text>
</comment>
<keyword evidence="1" id="KW-1133">Transmembrane helix</keyword>
<gene>
    <name evidence="2" type="ORF">RQM65_14280</name>
</gene>
<evidence type="ECO:0008006" key="4">
    <source>
        <dbReference type="Google" id="ProtNLM"/>
    </source>
</evidence>
<dbReference type="RefSeq" id="WP_314016057.1">
    <property type="nucleotide sequence ID" value="NZ_JAVTTP010000001.1"/>
</dbReference>
<keyword evidence="1" id="KW-0472">Membrane</keyword>
<name>A0ABU3L9C9_9FLAO</name>
<proteinExistence type="predicted"/>
<accession>A0ABU3L9C9</accession>
<protein>
    <recommendedName>
        <fullName evidence="4">CcoQ/FixQ family Cbb3-type cytochrome c oxidase assembly chaperone</fullName>
    </recommendedName>
</protein>
<reference evidence="2 3" key="1">
    <citation type="submission" date="2023-09" db="EMBL/GenBank/DDBJ databases">
        <title>Novel taxa isolated from Blanes Bay.</title>
        <authorList>
            <person name="Rey-Velasco X."/>
            <person name="Lucena T."/>
        </authorList>
    </citation>
    <scope>NUCLEOTIDE SEQUENCE [LARGE SCALE GENOMIC DNA]</scope>
    <source>
        <strain evidence="2 3">S334</strain>
    </source>
</reference>
<keyword evidence="3" id="KW-1185">Reference proteome</keyword>
<sequence>MDKYTIYAVLGILFVIYLYITFSSKRRANRRKDRKFMEDYKRRDENRE</sequence>
<dbReference type="Proteomes" id="UP001250656">
    <property type="component" value="Unassembled WGS sequence"/>
</dbReference>
<dbReference type="EMBL" id="JAVTTP010000001">
    <property type="protein sequence ID" value="MDT7829838.1"/>
    <property type="molecule type" value="Genomic_DNA"/>
</dbReference>
<keyword evidence="1" id="KW-0812">Transmembrane</keyword>